<comment type="subunit">
    <text evidence="5">Homodimer. Homodimerization may be required to stabilize the binding of ScpA to the Smc head domains. Component of a cohesin-like complex composed of ScpA, ScpB and the Smc homodimer, in which ScpA and ScpB bind to the head domain of Smc. The presence of the three proteins is required for the association of the complex with DNA.</text>
</comment>
<dbReference type="Gene3D" id="1.10.10.10">
    <property type="entry name" value="Winged helix-like DNA-binding domain superfamily/Winged helix DNA-binding domain"/>
    <property type="match status" value="2"/>
</dbReference>
<dbReference type="PANTHER" id="PTHR34298:SF2">
    <property type="entry name" value="SEGREGATION AND CONDENSATION PROTEIN B"/>
    <property type="match status" value="1"/>
</dbReference>
<accession>A0A4Q0VKS9</accession>
<evidence type="ECO:0000256" key="2">
    <source>
        <dbReference type="ARBA" id="ARBA00022618"/>
    </source>
</evidence>
<dbReference type="GO" id="GO:0006260">
    <property type="term" value="P:DNA replication"/>
    <property type="evidence" value="ECO:0007669"/>
    <property type="project" value="UniProtKB-UniRule"/>
</dbReference>
<evidence type="ECO:0000313" key="7">
    <source>
        <dbReference type="Proteomes" id="UP000290602"/>
    </source>
</evidence>
<keyword evidence="7" id="KW-1185">Reference proteome</keyword>
<keyword evidence="2 5" id="KW-0132">Cell division</keyword>
<organism evidence="6 7">
    <name type="scientific">Levilactobacillus suantsaii</name>
    <dbReference type="NCBI Taxonomy" id="2292255"/>
    <lineage>
        <taxon>Bacteria</taxon>
        <taxon>Bacillati</taxon>
        <taxon>Bacillota</taxon>
        <taxon>Bacilli</taxon>
        <taxon>Lactobacillales</taxon>
        <taxon>Lactobacillaceae</taxon>
        <taxon>Levilactobacillus</taxon>
    </lineage>
</organism>
<dbReference type="GO" id="GO:0005737">
    <property type="term" value="C:cytoplasm"/>
    <property type="evidence" value="ECO:0007669"/>
    <property type="project" value="UniProtKB-SubCell"/>
</dbReference>
<keyword evidence="1 5" id="KW-0963">Cytoplasm</keyword>
<comment type="similarity">
    <text evidence="5">Belongs to the ScpB family.</text>
</comment>
<comment type="subcellular location">
    <subcellularLocation>
        <location evidence="5">Cytoplasm</location>
    </subcellularLocation>
    <text evidence="5">Associated with two foci at the outer edges of the nucleoid region in young cells, and at four foci within both cell halves in older cells.</text>
</comment>
<proteinExistence type="inferred from homology"/>
<dbReference type="EMBL" id="QXIL01000003">
    <property type="protein sequence ID" value="RXI79580.1"/>
    <property type="molecule type" value="Genomic_DNA"/>
</dbReference>
<dbReference type="InterPro" id="IPR005234">
    <property type="entry name" value="ScpB_csome_segregation"/>
</dbReference>
<dbReference type="SUPFAM" id="SSF46785">
    <property type="entry name" value="Winged helix' DNA-binding domain"/>
    <property type="match status" value="2"/>
</dbReference>
<dbReference type="Proteomes" id="UP000290602">
    <property type="component" value="Unassembled WGS sequence"/>
</dbReference>
<comment type="caution">
    <text evidence="6">The sequence shown here is derived from an EMBL/GenBank/DDBJ whole genome shotgun (WGS) entry which is preliminary data.</text>
</comment>
<dbReference type="InterPro" id="IPR036390">
    <property type="entry name" value="WH_DNA-bd_sf"/>
</dbReference>
<dbReference type="AlphaFoldDB" id="A0A4Q0VKS9"/>
<evidence type="ECO:0000313" key="6">
    <source>
        <dbReference type="EMBL" id="RXI79580.1"/>
    </source>
</evidence>
<sequence>MTPLAQIESLLFVSGDEGMTVADLATVTGLLRPAILANLERLAEKYTADENSALELMVNDTTYRLVTKAALSPVIQRYFESPLSTALSPAALEVLAIIAYRQPITRIEVDEIRGVQSTSTVQKLVLRRLIEPAGRLNEPGRPKIYRTTDYFLDYFGLKQLQDLPPLPAAATPAEANGDEGDLFLQAFNQQLNSGDDKTWNDSKKS</sequence>
<evidence type="ECO:0000256" key="3">
    <source>
        <dbReference type="ARBA" id="ARBA00022829"/>
    </source>
</evidence>
<dbReference type="RefSeq" id="WP_129031468.1">
    <property type="nucleotide sequence ID" value="NZ_CP059603.1"/>
</dbReference>
<comment type="function">
    <text evidence="5">Participates in chromosomal partition during cell division. May act via the formation of a condensin-like complex containing Smc and ScpA that pull DNA away from mid-cell into both cell halves.</text>
</comment>
<name>A0A4Q0VKS9_9LACO</name>
<reference evidence="6 7" key="1">
    <citation type="submission" date="2018-08" db="EMBL/GenBank/DDBJ databases">
        <title>Lactobacillus suantsai sp. nov., isolated from traditional fermented suan-tsai in Taiwan.</title>
        <authorList>
            <person name="Huang C.-H."/>
        </authorList>
    </citation>
    <scope>NUCLEOTIDE SEQUENCE [LARGE SCALE GENOMIC DNA]</scope>
    <source>
        <strain evidence="6 7">BCRC 12945</strain>
    </source>
</reference>
<dbReference type="PIRSF" id="PIRSF019345">
    <property type="entry name" value="ScpB"/>
    <property type="match status" value="1"/>
</dbReference>
<evidence type="ECO:0000256" key="1">
    <source>
        <dbReference type="ARBA" id="ARBA00022490"/>
    </source>
</evidence>
<evidence type="ECO:0000256" key="4">
    <source>
        <dbReference type="ARBA" id="ARBA00023306"/>
    </source>
</evidence>
<evidence type="ECO:0000256" key="5">
    <source>
        <dbReference type="HAMAP-Rule" id="MF_01804"/>
    </source>
</evidence>
<dbReference type="PANTHER" id="PTHR34298">
    <property type="entry name" value="SEGREGATION AND CONDENSATION PROTEIN B"/>
    <property type="match status" value="1"/>
</dbReference>
<protein>
    <recommendedName>
        <fullName evidence="5">Segregation and condensation protein B</fullName>
    </recommendedName>
</protein>
<keyword evidence="4 5" id="KW-0131">Cell cycle</keyword>
<dbReference type="OrthoDB" id="9806226at2"/>
<dbReference type="GO" id="GO:0051301">
    <property type="term" value="P:cell division"/>
    <property type="evidence" value="ECO:0007669"/>
    <property type="project" value="UniProtKB-KW"/>
</dbReference>
<keyword evidence="3 5" id="KW-0159">Chromosome partition</keyword>
<dbReference type="GO" id="GO:0051304">
    <property type="term" value="P:chromosome separation"/>
    <property type="evidence" value="ECO:0007669"/>
    <property type="project" value="InterPro"/>
</dbReference>
<dbReference type="InterPro" id="IPR036388">
    <property type="entry name" value="WH-like_DNA-bd_sf"/>
</dbReference>
<dbReference type="Pfam" id="PF04079">
    <property type="entry name" value="SMC_ScpB"/>
    <property type="match status" value="1"/>
</dbReference>
<dbReference type="HAMAP" id="MF_01804">
    <property type="entry name" value="ScpB"/>
    <property type="match status" value="1"/>
</dbReference>
<dbReference type="NCBIfam" id="TIGR00281">
    <property type="entry name" value="SMC-Scp complex subunit ScpB"/>
    <property type="match status" value="1"/>
</dbReference>
<gene>
    <name evidence="5 6" type="primary">scpB</name>
    <name evidence="6" type="ORF">DXH47_02310</name>
</gene>